<dbReference type="Proteomes" id="UP000007303">
    <property type="component" value="Unassembled WGS sequence"/>
</dbReference>
<evidence type="ECO:0000313" key="2">
    <source>
        <dbReference type="Proteomes" id="UP000007303"/>
    </source>
</evidence>
<dbReference type="OMA" id="LTHITKM"/>
<dbReference type="SUPFAM" id="SSF47266">
    <property type="entry name" value="4-helical cytokines"/>
    <property type="match status" value="1"/>
</dbReference>
<dbReference type="InterPro" id="IPR040117">
    <property type="entry name" value="GCSF/MGF"/>
</dbReference>
<dbReference type="Ensembl" id="ENSTNIT00000000756.1">
    <property type="protein sequence ID" value="ENSTNIP00000002786.1"/>
    <property type="gene ID" value="ENSTNIG00000000443.1"/>
</dbReference>
<dbReference type="GO" id="GO:0005125">
    <property type="term" value="F:cytokine activity"/>
    <property type="evidence" value="ECO:0007669"/>
    <property type="project" value="InterPro"/>
</dbReference>
<dbReference type="AlphaFoldDB" id="H3C3G7"/>
<dbReference type="PANTHER" id="PTHR10511:SF2">
    <property type="entry name" value="GRANULOCYTE COLONY-STIMULATING FACTOR"/>
    <property type="match status" value="1"/>
</dbReference>
<dbReference type="Gene3D" id="1.20.1250.10">
    <property type="match status" value="1"/>
</dbReference>
<name>H3C3G7_TETNG</name>
<accession>H3C3G7</accession>
<reference evidence="2" key="1">
    <citation type="journal article" date="2004" name="Nature">
        <title>Genome duplication in the teleost fish Tetraodon nigroviridis reveals the early vertebrate proto-karyotype.</title>
        <authorList>
            <person name="Jaillon O."/>
            <person name="Aury J.-M."/>
            <person name="Brunet F."/>
            <person name="Petit J.-L."/>
            <person name="Stange-Thomann N."/>
            <person name="Mauceli E."/>
            <person name="Bouneau L."/>
            <person name="Fischer C."/>
            <person name="Ozouf-Costaz C."/>
            <person name="Bernot A."/>
            <person name="Nicaud S."/>
            <person name="Jaffe D."/>
            <person name="Fisher S."/>
            <person name="Lutfalla G."/>
            <person name="Dossat C."/>
            <person name="Segurens B."/>
            <person name="Dasilva C."/>
            <person name="Salanoubat M."/>
            <person name="Levy M."/>
            <person name="Boudet N."/>
            <person name="Castellano S."/>
            <person name="Anthouard V."/>
            <person name="Jubin C."/>
            <person name="Castelli V."/>
            <person name="Katinka M."/>
            <person name="Vacherie B."/>
            <person name="Biemont C."/>
            <person name="Skalli Z."/>
            <person name="Cattolico L."/>
            <person name="Poulain J."/>
            <person name="De Berardinis V."/>
            <person name="Cruaud C."/>
            <person name="Duprat S."/>
            <person name="Brottier P."/>
            <person name="Coutanceau J.-P."/>
            <person name="Gouzy J."/>
            <person name="Parra G."/>
            <person name="Lardier G."/>
            <person name="Chapple C."/>
            <person name="McKernan K.J."/>
            <person name="McEwan P."/>
            <person name="Bosak S."/>
            <person name="Kellis M."/>
            <person name="Volff J.-N."/>
            <person name="Guigo R."/>
            <person name="Zody M.C."/>
            <person name="Mesirov J."/>
            <person name="Lindblad-Toh K."/>
            <person name="Birren B."/>
            <person name="Nusbaum C."/>
            <person name="Kahn D."/>
            <person name="Robinson-Rechavi M."/>
            <person name="Laudet V."/>
            <person name="Schachter V."/>
            <person name="Quetier F."/>
            <person name="Saurin W."/>
            <person name="Scarpelli C."/>
            <person name="Wincker P."/>
            <person name="Lander E.S."/>
            <person name="Weissenbach J."/>
            <person name="Roest Crollius H."/>
        </authorList>
    </citation>
    <scope>NUCLEOTIDE SEQUENCE [LARGE SCALE GENOMIC DNA]</scope>
</reference>
<dbReference type="GeneTree" id="ENSGT00390000017328"/>
<dbReference type="InterPro" id="IPR009079">
    <property type="entry name" value="4_helix_cytokine-like_core"/>
</dbReference>
<sequence>SPVLLLLHHLPPAVRSAPVGSADLTLDLTDVAEPARTLVQKILKDIPVAHAVAVSSRGLTLESSQPTNLQLMTESLGLPVAPLLKLPSDHFTLDMCVSRMLVGCQMFQRLLAVLSEKLDGLMDLKVTLRDLVTHITKMKETLGLDVDGSEALTVDVASRLHGDYEAQMAAHLALVQLRSFCHDLTRSLRAINSYRIRWSAKR</sequence>
<dbReference type="HOGENOM" id="CLU_112708_1_0_1"/>
<organism evidence="1 2">
    <name type="scientific">Tetraodon nigroviridis</name>
    <name type="common">Spotted green pufferfish</name>
    <name type="synonym">Chelonodon nigroviridis</name>
    <dbReference type="NCBI Taxonomy" id="99883"/>
    <lineage>
        <taxon>Eukaryota</taxon>
        <taxon>Metazoa</taxon>
        <taxon>Chordata</taxon>
        <taxon>Craniata</taxon>
        <taxon>Vertebrata</taxon>
        <taxon>Euteleostomi</taxon>
        <taxon>Actinopterygii</taxon>
        <taxon>Neopterygii</taxon>
        <taxon>Teleostei</taxon>
        <taxon>Neoteleostei</taxon>
        <taxon>Acanthomorphata</taxon>
        <taxon>Eupercaria</taxon>
        <taxon>Tetraodontiformes</taxon>
        <taxon>Tetradontoidea</taxon>
        <taxon>Tetraodontidae</taxon>
        <taxon>Tetraodon</taxon>
    </lineage>
</organism>
<dbReference type="PANTHER" id="PTHR10511">
    <property type="entry name" value="GRANULOCYTE COLONY-STIMULATING FACTOR"/>
    <property type="match status" value="1"/>
</dbReference>
<dbReference type="GO" id="GO:0045639">
    <property type="term" value="P:positive regulation of myeloid cell differentiation"/>
    <property type="evidence" value="ECO:0007669"/>
    <property type="project" value="InterPro"/>
</dbReference>
<protein>
    <submittedName>
        <fullName evidence="1">Uncharacterized protein</fullName>
    </submittedName>
</protein>
<evidence type="ECO:0000313" key="1">
    <source>
        <dbReference type="Ensembl" id="ENSTNIP00000002786.1"/>
    </source>
</evidence>
<keyword evidence="2" id="KW-1185">Reference proteome</keyword>
<reference evidence="1" key="2">
    <citation type="submission" date="2025-08" db="UniProtKB">
        <authorList>
            <consortium name="Ensembl"/>
        </authorList>
    </citation>
    <scope>IDENTIFICATION</scope>
</reference>
<proteinExistence type="predicted"/>
<dbReference type="InParanoid" id="H3C3G7"/>
<reference evidence="1" key="3">
    <citation type="submission" date="2025-09" db="UniProtKB">
        <authorList>
            <consortium name="Ensembl"/>
        </authorList>
    </citation>
    <scope>IDENTIFICATION</scope>
</reference>